<reference evidence="1 2" key="1">
    <citation type="submission" date="2022-12" db="EMBL/GenBank/DDBJ databases">
        <title>Chromosome-scale assembly of the Ensete ventricosum genome.</title>
        <authorList>
            <person name="Dussert Y."/>
            <person name="Stocks J."/>
            <person name="Wendawek A."/>
            <person name="Woldeyes F."/>
            <person name="Nichols R.A."/>
            <person name="Borrell J.S."/>
        </authorList>
    </citation>
    <scope>NUCLEOTIDE SEQUENCE [LARGE SCALE GENOMIC DNA]</scope>
    <source>
        <strain evidence="2">cv. Maze</strain>
        <tissue evidence="1">Seeds</tissue>
    </source>
</reference>
<protein>
    <recommendedName>
        <fullName evidence="3">Secreted protein</fullName>
    </recommendedName>
</protein>
<sequence length="84" mass="9301">MGSSALPCLFRLRVRPSALSLFASSLFHCTAQVNPIAPNKRNNRTLRVVERTELELEASSGVHRHVNTGIAFMPSGARPLRWTT</sequence>
<dbReference type="Proteomes" id="UP001222027">
    <property type="component" value="Unassembled WGS sequence"/>
</dbReference>
<gene>
    <name evidence="1" type="ORF">OPV22_033951</name>
</gene>
<evidence type="ECO:0000313" key="2">
    <source>
        <dbReference type="Proteomes" id="UP001222027"/>
    </source>
</evidence>
<dbReference type="EMBL" id="JAQQAF010000009">
    <property type="protein sequence ID" value="KAJ8461025.1"/>
    <property type="molecule type" value="Genomic_DNA"/>
</dbReference>
<evidence type="ECO:0008006" key="3">
    <source>
        <dbReference type="Google" id="ProtNLM"/>
    </source>
</evidence>
<proteinExistence type="predicted"/>
<keyword evidence="2" id="KW-1185">Reference proteome</keyword>
<name>A0AAV8Q1H4_ENSVE</name>
<organism evidence="1 2">
    <name type="scientific">Ensete ventricosum</name>
    <name type="common">Abyssinian banana</name>
    <name type="synonym">Musa ensete</name>
    <dbReference type="NCBI Taxonomy" id="4639"/>
    <lineage>
        <taxon>Eukaryota</taxon>
        <taxon>Viridiplantae</taxon>
        <taxon>Streptophyta</taxon>
        <taxon>Embryophyta</taxon>
        <taxon>Tracheophyta</taxon>
        <taxon>Spermatophyta</taxon>
        <taxon>Magnoliopsida</taxon>
        <taxon>Liliopsida</taxon>
        <taxon>Zingiberales</taxon>
        <taxon>Musaceae</taxon>
        <taxon>Ensete</taxon>
    </lineage>
</organism>
<evidence type="ECO:0000313" key="1">
    <source>
        <dbReference type="EMBL" id="KAJ8461025.1"/>
    </source>
</evidence>
<accession>A0AAV8Q1H4</accession>
<comment type="caution">
    <text evidence="1">The sequence shown here is derived from an EMBL/GenBank/DDBJ whole genome shotgun (WGS) entry which is preliminary data.</text>
</comment>
<dbReference type="AlphaFoldDB" id="A0AAV8Q1H4"/>